<organism evidence="2 3">
    <name type="scientific">Postia placenta MAD-698-R-SB12</name>
    <dbReference type="NCBI Taxonomy" id="670580"/>
    <lineage>
        <taxon>Eukaryota</taxon>
        <taxon>Fungi</taxon>
        <taxon>Dikarya</taxon>
        <taxon>Basidiomycota</taxon>
        <taxon>Agaricomycotina</taxon>
        <taxon>Agaricomycetes</taxon>
        <taxon>Polyporales</taxon>
        <taxon>Adustoporiaceae</taxon>
        <taxon>Rhodonia</taxon>
    </lineage>
</organism>
<gene>
    <name evidence="2" type="ORF">POSPLADRAFT_1156209</name>
</gene>
<sequence length="215" mass="23915">CGKEAPGHLERECGTRPMQRHISAPPEEPAQRVGVVVDNMFLEGIINEAKERKAKERQMKAVPIPPPHSANPELPTSPIAGPLRPRPNTPVVLRKVDPDWVPDAAQWMWDSSWPHQKHLSGKEWKNIGRDTCNEWFDKAEDDGVDWELYGDAGTCINSCTISRSNPKFNLVTNSSLRSSSLGVVVILNFLTRSSGRHTVHKPSLIVYESGIDIGV</sequence>
<accession>A0A1X6MMV9</accession>
<evidence type="ECO:0000256" key="1">
    <source>
        <dbReference type="SAM" id="MobiDB-lite"/>
    </source>
</evidence>
<protein>
    <submittedName>
        <fullName evidence="2">Uncharacterized protein</fullName>
    </submittedName>
</protein>
<feature type="non-terminal residue" evidence="2">
    <location>
        <position position="1"/>
    </location>
</feature>
<name>A0A1X6MMV9_9APHY</name>
<feature type="region of interest" description="Disordered" evidence="1">
    <location>
        <begin position="1"/>
        <end position="28"/>
    </location>
</feature>
<dbReference type="RefSeq" id="XP_024334484.1">
    <property type="nucleotide sequence ID" value="XM_024487040.1"/>
</dbReference>
<evidence type="ECO:0000313" key="2">
    <source>
        <dbReference type="EMBL" id="OSX57690.1"/>
    </source>
</evidence>
<feature type="compositionally biased region" description="Basic and acidic residues" evidence="1">
    <location>
        <begin position="1"/>
        <end position="14"/>
    </location>
</feature>
<keyword evidence="3" id="KW-1185">Reference proteome</keyword>
<dbReference type="AlphaFoldDB" id="A0A1X6MMV9"/>
<dbReference type="EMBL" id="KZ110607">
    <property type="protein sequence ID" value="OSX57690.1"/>
    <property type="molecule type" value="Genomic_DNA"/>
</dbReference>
<feature type="region of interest" description="Disordered" evidence="1">
    <location>
        <begin position="52"/>
        <end position="73"/>
    </location>
</feature>
<reference evidence="2 3" key="1">
    <citation type="submission" date="2017-04" db="EMBL/GenBank/DDBJ databases">
        <title>Genome Sequence of the Model Brown-Rot Fungus Postia placenta SB12.</title>
        <authorList>
            <consortium name="DOE Joint Genome Institute"/>
            <person name="Gaskell J."/>
            <person name="Kersten P."/>
            <person name="Larrondo L.F."/>
            <person name="Canessa P."/>
            <person name="Martinez D."/>
            <person name="Hibbett D."/>
            <person name="Schmoll M."/>
            <person name="Kubicek C.P."/>
            <person name="Martinez A.T."/>
            <person name="Yadav J."/>
            <person name="Master E."/>
            <person name="Magnuson J.K."/>
            <person name="James T."/>
            <person name="Yaver D."/>
            <person name="Berka R."/>
            <person name="Labutti K."/>
            <person name="Lipzen A."/>
            <person name="Aerts A."/>
            <person name="Barry K."/>
            <person name="Henrissat B."/>
            <person name="Blanchette R."/>
            <person name="Grigoriev I."/>
            <person name="Cullen D."/>
        </authorList>
    </citation>
    <scope>NUCLEOTIDE SEQUENCE [LARGE SCALE GENOMIC DNA]</scope>
    <source>
        <strain evidence="2 3">MAD-698-R-SB12</strain>
    </source>
</reference>
<evidence type="ECO:0000313" key="3">
    <source>
        <dbReference type="Proteomes" id="UP000194127"/>
    </source>
</evidence>
<dbReference type="Proteomes" id="UP000194127">
    <property type="component" value="Unassembled WGS sequence"/>
</dbReference>
<proteinExistence type="predicted"/>
<dbReference type="GeneID" id="36331989"/>